<dbReference type="GeneID" id="14408273"/>
<keyword evidence="2" id="KW-1185">Reference proteome</keyword>
<dbReference type="AlphaFoldDB" id="L0KVH9"/>
<dbReference type="InterPro" id="IPR047698">
    <property type="entry name" value="ArsF-like"/>
</dbReference>
<protein>
    <recommendedName>
        <fullName evidence="3">Thioredoxin domain-containing protein</fullName>
    </recommendedName>
</protein>
<dbReference type="OrthoDB" id="112040at2157"/>
<reference evidence="2" key="1">
    <citation type="submission" date="2012-02" db="EMBL/GenBank/DDBJ databases">
        <title>Complete sequence of chromosome of Methanomethylovorans hollandica DSM 15978.</title>
        <authorList>
            <person name="Lucas S."/>
            <person name="Copeland A."/>
            <person name="Lapidus A."/>
            <person name="Glavina del Rio T."/>
            <person name="Dalin E."/>
            <person name="Tice H."/>
            <person name="Bruce D."/>
            <person name="Goodwin L."/>
            <person name="Pitluck S."/>
            <person name="Peters L."/>
            <person name="Mikhailova N."/>
            <person name="Held B."/>
            <person name="Kyrpides N."/>
            <person name="Mavromatis K."/>
            <person name="Ivanova N."/>
            <person name="Brettin T."/>
            <person name="Detter J.C."/>
            <person name="Han C."/>
            <person name="Larimer F."/>
            <person name="Land M."/>
            <person name="Hauser L."/>
            <person name="Markowitz V."/>
            <person name="Cheng J.-F."/>
            <person name="Hugenholtz P."/>
            <person name="Woyke T."/>
            <person name="Wu D."/>
            <person name="Spring S."/>
            <person name="Schroeder M."/>
            <person name="Brambilla E."/>
            <person name="Klenk H.-P."/>
            <person name="Eisen J.A."/>
        </authorList>
    </citation>
    <scope>NUCLEOTIDE SEQUENCE [LARGE SCALE GENOMIC DNA]</scope>
    <source>
        <strain evidence="2">DSM 15978 / NBRC 107637 / DMS1</strain>
    </source>
</reference>
<evidence type="ECO:0000313" key="2">
    <source>
        <dbReference type="Proteomes" id="UP000010866"/>
    </source>
</evidence>
<dbReference type="EMBL" id="CP003362">
    <property type="protein sequence ID" value="AGB49141.1"/>
    <property type="molecule type" value="Genomic_DNA"/>
</dbReference>
<name>L0KVH9_METHD</name>
<dbReference type="HOGENOM" id="CLU_128577_0_0_2"/>
<dbReference type="NCBIfam" id="NF040494">
    <property type="entry name" value="nitrored_ArsF"/>
    <property type="match status" value="1"/>
</dbReference>
<accession>L0KVH9</accession>
<evidence type="ECO:0000313" key="1">
    <source>
        <dbReference type="EMBL" id="AGB49141.1"/>
    </source>
</evidence>
<dbReference type="STRING" id="867904.Metho_0899"/>
<evidence type="ECO:0008006" key="3">
    <source>
        <dbReference type="Google" id="ProtNLM"/>
    </source>
</evidence>
<proteinExistence type="predicted"/>
<sequence length="150" mass="16983" precursor="true">MNKLLFVLLVLTLFSAGCVGNNDSGTTKVVDRTLQESPHIEVIHFHGTNQCYSCQAVGAYAEETVNTYFSDELKSGKLVFKHVNFDLPENKELSQRYGAAYSSLWIGTYTEDGFSAEQDTNVWYKIDDRNAYMSYLSEIITKKLVEVNDQ</sequence>
<organism evidence="1 2">
    <name type="scientific">Methanomethylovorans hollandica (strain DSM 15978 / NBRC 107637 / DMS1)</name>
    <dbReference type="NCBI Taxonomy" id="867904"/>
    <lineage>
        <taxon>Archaea</taxon>
        <taxon>Methanobacteriati</taxon>
        <taxon>Methanobacteriota</taxon>
        <taxon>Stenosarchaea group</taxon>
        <taxon>Methanomicrobia</taxon>
        <taxon>Methanosarcinales</taxon>
        <taxon>Methanosarcinaceae</taxon>
        <taxon>Methanomethylovorans</taxon>
    </lineage>
</organism>
<dbReference type="KEGG" id="mhz:Metho_0899"/>
<gene>
    <name evidence="1" type="ordered locus">Metho_0899</name>
</gene>
<dbReference type="Proteomes" id="UP000010866">
    <property type="component" value="Chromosome"/>
</dbReference>
<dbReference type="RefSeq" id="WP_015324308.1">
    <property type="nucleotide sequence ID" value="NC_019977.1"/>
</dbReference>
<dbReference type="PROSITE" id="PS51257">
    <property type="entry name" value="PROKAR_LIPOPROTEIN"/>
    <property type="match status" value="1"/>
</dbReference>